<evidence type="ECO:0000313" key="1">
    <source>
        <dbReference type="EMBL" id="CAD2220276.1"/>
    </source>
</evidence>
<dbReference type="EMBL" id="LR877160">
    <property type="protein sequence ID" value="CAD2220276.1"/>
    <property type="molecule type" value="Genomic_DNA"/>
</dbReference>
<keyword evidence="2" id="KW-1185">Reference proteome</keyword>
<protein>
    <submittedName>
        <fullName evidence="1">Uncharacterized protein</fullName>
    </submittedName>
</protein>
<organism evidence="1 2">
    <name type="scientific">Angomonas deanei</name>
    <dbReference type="NCBI Taxonomy" id="59799"/>
    <lineage>
        <taxon>Eukaryota</taxon>
        <taxon>Discoba</taxon>
        <taxon>Euglenozoa</taxon>
        <taxon>Kinetoplastea</taxon>
        <taxon>Metakinetoplastina</taxon>
        <taxon>Trypanosomatida</taxon>
        <taxon>Trypanosomatidae</taxon>
        <taxon>Strigomonadinae</taxon>
        <taxon>Angomonas</taxon>
    </lineage>
</organism>
<proteinExistence type="predicted"/>
<dbReference type="Proteomes" id="UP000515908">
    <property type="component" value="Chromosome 16"/>
</dbReference>
<dbReference type="OrthoDB" id="272803at2759"/>
<dbReference type="AlphaFoldDB" id="A0A7G2CKE4"/>
<accession>A0A7G2CKE4</accession>
<sequence length="113" mass="13027">MRTSQQNNLEPLLRRVTPEDLKNVTPAEIEKLRKTVKPEEVDAAARVMLDENRFCDVVTFCRVDAWKTAASVSSNYPNRFYVLMKEKLVLLYNILPYVNEEFLSTMGSTSSHN</sequence>
<evidence type="ECO:0000313" key="2">
    <source>
        <dbReference type="Proteomes" id="UP000515908"/>
    </source>
</evidence>
<reference evidence="1 2" key="1">
    <citation type="submission" date="2020-08" db="EMBL/GenBank/DDBJ databases">
        <authorList>
            <person name="Newling K."/>
            <person name="Davey J."/>
            <person name="Forrester S."/>
        </authorList>
    </citation>
    <scope>NUCLEOTIDE SEQUENCE [LARGE SCALE GENOMIC DNA]</scope>
    <source>
        <strain evidence="2">Crithidia deanei Carvalho (ATCC PRA-265)</strain>
    </source>
</reference>
<dbReference type="VEuPathDB" id="TriTrypDB:ADEAN_000779100"/>
<name>A0A7G2CKE4_9TRYP</name>
<gene>
    <name evidence="1" type="ORF">ADEAN_000779100</name>
</gene>